<keyword evidence="19" id="KW-1185">Reference proteome</keyword>
<dbReference type="CDD" id="cd14298">
    <property type="entry name" value="UBA2_scUBP14_like"/>
    <property type="match status" value="1"/>
</dbReference>
<dbReference type="InterPro" id="IPR015940">
    <property type="entry name" value="UBA"/>
</dbReference>
<dbReference type="Pfam" id="PF17807">
    <property type="entry name" value="zf-UBP_var"/>
    <property type="match status" value="1"/>
</dbReference>
<dbReference type="InterPro" id="IPR013083">
    <property type="entry name" value="Znf_RING/FYVE/PHD"/>
</dbReference>
<dbReference type="GeneID" id="88171695"/>
<dbReference type="InterPro" id="IPR001607">
    <property type="entry name" value="Znf_UBP"/>
</dbReference>
<dbReference type="SUPFAM" id="SSF57850">
    <property type="entry name" value="RING/U-box"/>
    <property type="match status" value="2"/>
</dbReference>
<dbReference type="InterPro" id="IPR050164">
    <property type="entry name" value="Peptidase_C19"/>
</dbReference>
<dbReference type="CDD" id="cd14385">
    <property type="entry name" value="UBA1_spUBP14_like"/>
    <property type="match status" value="1"/>
</dbReference>
<evidence type="ECO:0000259" key="17">
    <source>
        <dbReference type="PROSITE" id="PS50271"/>
    </source>
</evidence>
<dbReference type="InterPro" id="IPR028889">
    <property type="entry name" value="USP"/>
</dbReference>
<dbReference type="Pfam" id="PF00443">
    <property type="entry name" value="UCH"/>
    <property type="match status" value="1"/>
</dbReference>
<evidence type="ECO:0000256" key="1">
    <source>
        <dbReference type="ARBA" id="ARBA00000707"/>
    </source>
</evidence>
<keyword evidence="6 14" id="KW-0863">Zinc-finger</keyword>
<keyword evidence="3 11" id="KW-0645">Protease</keyword>
<dbReference type="PANTHER" id="PTHR24006:SF664">
    <property type="entry name" value="UBIQUITIN CARBOXYL-TERMINAL HYDROLASE"/>
    <property type="match status" value="1"/>
</dbReference>
<feature type="domain" description="USP" evidence="16">
    <location>
        <begin position="320"/>
        <end position="792"/>
    </location>
</feature>
<evidence type="ECO:0000256" key="9">
    <source>
        <dbReference type="ARBA" id="ARBA00022807"/>
    </source>
</evidence>
<dbReference type="EMBL" id="CP138894">
    <property type="protein sequence ID" value="WPK23388.1"/>
    <property type="molecule type" value="Genomic_DNA"/>
</dbReference>
<evidence type="ECO:0000256" key="13">
    <source>
        <dbReference type="PIRSR" id="PIRSR016308-3"/>
    </source>
</evidence>
<dbReference type="Gene3D" id="1.10.8.10">
    <property type="entry name" value="DNA helicase RuvA subunit, C-terminal domain"/>
    <property type="match status" value="2"/>
</dbReference>
<dbReference type="InterPro" id="IPR038765">
    <property type="entry name" value="Papain-like_cys_pep_sf"/>
</dbReference>
<evidence type="ECO:0000256" key="2">
    <source>
        <dbReference type="ARBA" id="ARBA00009085"/>
    </source>
</evidence>
<feature type="domain" description="UBA" evidence="15">
    <location>
        <begin position="589"/>
        <end position="630"/>
    </location>
</feature>
<keyword evidence="10 11" id="KW-0862">Zinc</keyword>
<dbReference type="PROSITE" id="PS00972">
    <property type="entry name" value="USP_1"/>
    <property type="match status" value="1"/>
</dbReference>
<evidence type="ECO:0000256" key="8">
    <source>
        <dbReference type="ARBA" id="ARBA00022801"/>
    </source>
</evidence>
<dbReference type="Proteomes" id="UP001338582">
    <property type="component" value="Chromosome 1"/>
</dbReference>
<comment type="similarity">
    <text evidence="2 11">Belongs to the peptidase C19 family.</text>
</comment>
<feature type="active site" description="Nucleophile" evidence="12">
    <location>
        <position position="329"/>
    </location>
</feature>
<dbReference type="SUPFAM" id="SSF54001">
    <property type="entry name" value="Cysteine proteinases"/>
    <property type="match status" value="1"/>
</dbReference>
<dbReference type="InterPro" id="IPR016652">
    <property type="entry name" value="Ubiquitinyl_hydrolase"/>
</dbReference>
<feature type="binding site" evidence="13">
    <location>
        <position position="191"/>
    </location>
    <ligand>
        <name>Zn(2+)</name>
        <dbReference type="ChEBI" id="CHEBI:29105"/>
    </ligand>
</feature>
<feature type="active site" description="Proton acceptor" evidence="12">
    <location>
        <position position="751"/>
    </location>
</feature>
<evidence type="ECO:0000256" key="10">
    <source>
        <dbReference type="ARBA" id="ARBA00022833"/>
    </source>
</evidence>
<dbReference type="SUPFAM" id="SSF46934">
    <property type="entry name" value="UBA-like"/>
    <property type="match status" value="1"/>
</dbReference>
<evidence type="ECO:0000256" key="11">
    <source>
        <dbReference type="PIRNR" id="PIRNR016308"/>
    </source>
</evidence>
<dbReference type="InterPro" id="IPR018200">
    <property type="entry name" value="USP_CS"/>
</dbReference>
<gene>
    <name evidence="18" type="ORF">PUMCH_000626</name>
</gene>
<dbReference type="GO" id="GO:0006508">
    <property type="term" value="P:proteolysis"/>
    <property type="evidence" value="ECO:0007669"/>
    <property type="project" value="UniProtKB-KW"/>
</dbReference>
<evidence type="ECO:0000259" key="16">
    <source>
        <dbReference type="PROSITE" id="PS50235"/>
    </source>
</evidence>
<dbReference type="InterPro" id="IPR001394">
    <property type="entry name" value="Peptidase_C19_UCH"/>
</dbReference>
<dbReference type="KEGG" id="asau:88171695"/>
<dbReference type="RefSeq" id="XP_062875775.1">
    <property type="nucleotide sequence ID" value="XM_063019705.1"/>
</dbReference>
<feature type="domain" description="UBP-type" evidence="17">
    <location>
        <begin position="168"/>
        <end position="278"/>
    </location>
</feature>
<dbReference type="InterPro" id="IPR033864">
    <property type="entry name" value="UBA2_scUBP14-like"/>
</dbReference>
<feature type="domain" description="UBA" evidence="15">
    <location>
        <begin position="654"/>
        <end position="694"/>
    </location>
</feature>
<dbReference type="GO" id="GO:0005829">
    <property type="term" value="C:cytosol"/>
    <property type="evidence" value="ECO:0007669"/>
    <property type="project" value="TreeGrafter"/>
</dbReference>
<keyword evidence="9 11" id="KW-0788">Thiol protease</keyword>
<keyword evidence="5" id="KW-0677">Repeat</keyword>
<dbReference type="EC" id="3.4.19.12" evidence="11"/>
<evidence type="ECO:0000256" key="4">
    <source>
        <dbReference type="ARBA" id="ARBA00022723"/>
    </source>
</evidence>
<dbReference type="PANTHER" id="PTHR24006">
    <property type="entry name" value="UBIQUITIN CARBOXYL-TERMINAL HYDROLASE"/>
    <property type="match status" value="1"/>
</dbReference>
<organism evidence="18 19">
    <name type="scientific">Australozyma saopauloensis</name>
    <dbReference type="NCBI Taxonomy" id="291208"/>
    <lineage>
        <taxon>Eukaryota</taxon>
        <taxon>Fungi</taxon>
        <taxon>Dikarya</taxon>
        <taxon>Ascomycota</taxon>
        <taxon>Saccharomycotina</taxon>
        <taxon>Pichiomycetes</taxon>
        <taxon>Metschnikowiaceae</taxon>
        <taxon>Australozyma</taxon>
    </lineage>
</organism>
<keyword evidence="4 11" id="KW-0479">Metal-binding</keyword>
<evidence type="ECO:0000259" key="15">
    <source>
        <dbReference type="PROSITE" id="PS50030"/>
    </source>
</evidence>
<evidence type="ECO:0000256" key="14">
    <source>
        <dbReference type="PROSITE-ProRule" id="PRU00502"/>
    </source>
</evidence>
<dbReference type="InterPro" id="IPR009060">
    <property type="entry name" value="UBA-like_sf"/>
</dbReference>
<dbReference type="Gene3D" id="3.90.70.10">
    <property type="entry name" value="Cysteine proteinases"/>
    <property type="match status" value="1"/>
</dbReference>
<dbReference type="GO" id="GO:0016579">
    <property type="term" value="P:protein deubiquitination"/>
    <property type="evidence" value="ECO:0007669"/>
    <property type="project" value="InterPro"/>
</dbReference>
<dbReference type="PROSITE" id="PS50030">
    <property type="entry name" value="UBA"/>
    <property type="match status" value="2"/>
</dbReference>
<evidence type="ECO:0000313" key="18">
    <source>
        <dbReference type="EMBL" id="WPK23388.1"/>
    </source>
</evidence>
<evidence type="ECO:0000256" key="3">
    <source>
        <dbReference type="ARBA" id="ARBA00022670"/>
    </source>
</evidence>
<feature type="binding site" evidence="13">
    <location>
        <position position="194"/>
    </location>
    <ligand>
        <name>Zn(2+)</name>
        <dbReference type="ChEBI" id="CHEBI:29105"/>
    </ligand>
</feature>
<evidence type="ECO:0000313" key="19">
    <source>
        <dbReference type="Proteomes" id="UP001338582"/>
    </source>
</evidence>
<proteinExistence type="inferred from homology"/>
<evidence type="ECO:0000256" key="7">
    <source>
        <dbReference type="ARBA" id="ARBA00022786"/>
    </source>
</evidence>
<dbReference type="SMART" id="SM00165">
    <property type="entry name" value="UBA"/>
    <property type="match status" value="2"/>
</dbReference>
<evidence type="ECO:0000256" key="5">
    <source>
        <dbReference type="ARBA" id="ARBA00022737"/>
    </source>
</evidence>
<feature type="binding site" evidence="13">
    <location>
        <position position="211"/>
    </location>
    <ligand>
        <name>Zn(2+)</name>
        <dbReference type="ChEBI" id="CHEBI:29105"/>
    </ligand>
</feature>
<sequence>MSLSEYIETATTGLPTSIPSSSKVYKDECMYTFDNAENTPRGLDVCMSCFQAFSRTEHRNWTSEHYQKKRHLLFLNIKKSLKPESDRPSPFLLDLADTRLPKAPKLEIVQQTDLDLYLTTYAVYVSPLDAELDLESCPDATRNLVDQILLANSANTDNDIQAWEHEVFACEHSSSLDPTHESGSNADVSICSACELTLNLWVCLSCGSVSCGRAQFGTDIKGNSHALAHYEQTGHAVAAKLGSLSAEEDKCDCYCYKCNDEVKVPGLASILDSYGINLNDAVKSEKTLIELNLETNKNWQFNLDGSDGELLSPVFGPGLTGMKNLGNSCYINSVIQALFNLPAYREFFQTRAFDDTVENPAMDLNSQLIKLYDGLNSGRYSKPSGLKGDLYQEGIRPDSFKNLIGENHTEFRTNKQQDANEFFLYLFDKLDKEYGLNLNRDLKFVLASKLVCNSCHNGLMTRELVDTVSVPVDLKVASVDENGKKIYEPTTFERGLELLTGLETIEGYSCESCGQRTEATKQTGFETFPRYLMTSLQRIQLDNWQPVKVDVPVHLPEILNLATFKAPVFGPNENEILKDSPGSAKPSFAPNDEALMTLQSMGFGEQRCIRALYNTDNKGAEEAMNWIFAHMDDADIDTPFTVPSNDGTSSTEAEVPQDAIDNLVSMGFGAQLARKALYLHLNDPNAAVEWLFSNPDDDGVIENTSPKVNVAEQTKNLLEELLEKAKSQNQTADYKVKAVICHKGSSPHTGHYVVFIRIDDKWVLFNDEKVVDCGEKTDEIETCGYLYLFEKI</sequence>
<dbReference type="AlphaFoldDB" id="A0AAX4H4M6"/>
<dbReference type="GO" id="GO:0008270">
    <property type="term" value="F:zinc ion binding"/>
    <property type="evidence" value="ECO:0007669"/>
    <property type="project" value="UniProtKB-UniRule"/>
</dbReference>
<reference evidence="18 19" key="1">
    <citation type="submission" date="2023-10" db="EMBL/GenBank/DDBJ databases">
        <title>Draft Genome Sequence of Candida saopaulonensis from a very Premature Infant with Sepsis.</title>
        <authorList>
            <person name="Ning Y."/>
            <person name="Dai R."/>
            <person name="Xiao M."/>
            <person name="Xu Y."/>
            <person name="Yan Q."/>
            <person name="Zhang L."/>
        </authorList>
    </citation>
    <scope>NUCLEOTIDE SEQUENCE [LARGE SCALE GENOMIC DNA]</scope>
    <source>
        <strain evidence="18 19">19XY460</strain>
    </source>
</reference>
<feature type="binding site" evidence="13">
    <location>
        <position position="225"/>
    </location>
    <ligand>
        <name>Zn(2+)</name>
        <dbReference type="ChEBI" id="CHEBI:29105"/>
    </ligand>
</feature>
<evidence type="ECO:0000256" key="12">
    <source>
        <dbReference type="PIRSR" id="PIRSR016308-1"/>
    </source>
</evidence>
<evidence type="ECO:0000256" key="6">
    <source>
        <dbReference type="ARBA" id="ARBA00022771"/>
    </source>
</evidence>
<dbReference type="GO" id="GO:0005634">
    <property type="term" value="C:nucleus"/>
    <property type="evidence" value="ECO:0007669"/>
    <property type="project" value="TreeGrafter"/>
</dbReference>
<keyword evidence="8 11" id="KW-0378">Hydrolase</keyword>
<name>A0AAX4H4M6_9ASCO</name>
<protein>
    <recommendedName>
        <fullName evidence="11">Ubiquitin carboxyl-terminal hydrolase</fullName>
        <ecNumber evidence="11">3.4.19.12</ecNumber>
    </recommendedName>
</protein>
<dbReference type="Pfam" id="PF02148">
    <property type="entry name" value="zf-UBP"/>
    <property type="match status" value="1"/>
</dbReference>
<dbReference type="GO" id="GO:0004843">
    <property type="term" value="F:cysteine-type deubiquitinase activity"/>
    <property type="evidence" value="ECO:0007669"/>
    <property type="project" value="UniProtKB-UniRule"/>
</dbReference>
<dbReference type="PROSITE" id="PS50235">
    <property type="entry name" value="USP_3"/>
    <property type="match status" value="1"/>
</dbReference>
<dbReference type="Pfam" id="PF00627">
    <property type="entry name" value="UBA"/>
    <property type="match status" value="2"/>
</dbReference>
<dbReference type="FunFam" id="1.10.8.10:FF:000086">
    <property type="entry name" value="Ubiquitin carboxyl-terminal hydrolase"/>
    <property type="match status" value="1"/>
</dbReference>
<dbReference type="SMART" id="SM00290">
    <property type="entry name" value="ZnF_UBP"/>
    <property type="match status" value="1"/>
</dbReference>
<keyword evidence="7 11" id="KW-0833">Ubl conjugation pathway</keyword>
<dbReference type="PIRSF" id="PIRSF016308">
    <property type="entry name" value="UBP"/>
    <property type="match status" value="1"/>
</dbReference>
<accession>A0AAX4H4M6</accession>
<comment type="catalytic activity">
    <reaction evidence="1 11">
        <text>Thiol-dependent hydrolysis of ester, thioester, amide, peptide and isopeptide bonds formed by the C-terminal Gly of ubiquitin (a 76-residue protein attached to proteins as an intracellular targeting signal).</text>
        <dbReference type="EC" id="3.4.19.12"/>
    </reaction>
</comment>
<dbReference type="CDD" id="cd02658">
    <property type="entry name" value="Peptidase_C19B"/>
    <property type="match status" value="1"/>
</dbReference>
<dbReference type="InterPro" id="IPR041432">
    <property type="entry name" value="UBP13_Znf-UBP_var"/>
</dbReference>
<dbReference type="Gene3D" id="3.30.40.10">
    <property type="entry name" value="Zinc/RING finger domain, C3HC4 (zinc finger)"/>
    <property type="match status" value="2"/>
</dbReference>
<dbReference type="PROSITE" id="PS50271">
    <property type="entry name" value="ZF_UBP"/>
    <property type="match status" value="1"/>
</dbReference>